<dbReference type="GO" id="GO:0004553">
    <property type="term" value="F:hydrolase activity, hydrolyzing O-glycosyl compounds"/>
    <property type="evidence" value="ECO:0007669"/>
    <property type="project" value="UniProtKB-ARBA"/>
</dbReference>
<evidence type="ECO:0000259" key="2">
    <source>
        <dbReference type="Pfam" id="PF00723"/>
    </source>
</evidence>
<evidence type="ECO:0000256" key="1">
    <source>
        <dbReference type="SAM" id="MobiDB-lite"/>
    </source>
</evidence>
<dbReference type="SUPFAM" id="SSF48208">
    <property type="entry name" value="Six-hairpin glycosidases"/>
    <property type="match status" value="1"/>
</dbReference>
<feature type="domain" description="GH15-like" evidence="2">
    <location>
        <begin position="244"/>
        <end position="611"/>
    </location>
</feature>
<dbReference type="EMBL" id="DS999641">
    <property type="protein sequence ID" value="EFE70991.2"/>
    <property type="molecule type" value="Genomic_DNA"/>
</dbReference>
<sequence>MRRAEEAAMNGTAGERGASGKGRYVPIADHGLIGDLRTVALVGTDGTIDWYCCPAFDAPSVFAAVLDAERGGCFEMAAAVPARTKQFYFPDTNVLITRFFTEDGVGEVQDFMPVIEETGSEGRHRLIRRVLCVRGSVPFRTRVAPRFHYGTRPHTVRITGDLAVFDSEGMSLALTATVPLEGTGPDVRADFKLTEGETAVFALDRVGGDVPPGRCPCSEAEEQFGATVRYWRHWLSSSRYRGRWREMVHRSALTLKLLTYAPTGAIVAAPTTSLPEEIGGERNWDYRYVWVRDAAFCVYALLRLGFTEEAEAFMGFVSRHISPGRKTPSGPLQIMYGIDGRTDLPESELGHLEGHQGSAPVRIGNAAADQLQLDIYGALIDSVYLYDKWAEPVSSEQWDHVCALVDWVCAHWDQPDEGIWETRGGRKNFLYSRLMCWVAIERAIRMANRRGLPADLPRWQAIRDTVYRWIMSRGWSEARRAFVQHEGGDVLDAAVLMMPLAKFIAPTDPKWLSTLDSLTEDLVSDSLVYRYDPQTSPDGLHGDEGTFSICSFWYVEALTRAGRLDEASLAFEKMLTYANHLGLYAEEISRSGEQQGNFPQAFTHLSLISAAFTLDRALG</sequence>
<evidence type="ECO:0000259" key="3">
    <source>
        <dbReference type="Pfam" id="PF19291"/>
    </source>
</evidence>
<proteinExistence type="predicted"/>
<dbReference type="PANTHER" id="PTHR31616:SF0">
    <property type="entry name" value="GLUCAN 1,4-ALPHA-GLUCOSIDASE"/>
    <property type="match status" value="1"/>
</dbReference>
<keyword evidence="4" id="KW-0378">Hydrolase</keyword>
<dbReference type="Gene3D" id="1.50.10.10">
    <property type="match status" value="1"/>
</dbReference>
<organism evidence="4 5">
    <name type="scientific">Streptomyces viridosporus (strain ATCC 14672 / DSM 40746 / JCM 4963 / KCTC 9882 / NRRL B-12104 / FH 1290)</name>
    <name type="common">Streptomyces ghanaensis</name>
    <dbReference type="NCBI Taxonomy" id="566461"/>
    <lineage>
        <taxon>Bacteria</taxon>
        <taxon>Bacillati</taxon>
        <taxon>Actinomycetota</taxon>
        <taxon>Actinomycetes</taxon>
        <taxon>Kitasatosporales</taxon>
        <taxon>Streptomycetaceae</taxon>
        <taxon>Streptomyces</taxon>
    </lineage>
</organism>
<feature type="region of interest" description="Disordered" evidence="1">
    <location>
        <begin position="1"/>
        <end position="20"/>
    </location>
</feature>
<feature type="domain" description="Trehalase-like N-terminal" evidence="3">
    <location>
        <begin position="25"/>
        <end position="161"/>
    </location>
</feature>
<dbReference type="GO" id="GO:0005975">
    <property type="term" value="P:carbohydrate metabolic process"/>
    <property type="evidence" value="ECO:0007669"/>
    <property type="project" value="InterPro"/>
</dbReference>
<name>D5ZWV0_STRV1</name>
<dbReference type="eggNOG" id="COG3387">
    <property type="taxonomic scope" value="Bacteria"/>
</dbReference>
<gene>
    <name evidence="4" type="ORF">SSFG_06234</name>
</gene>
<evidence type="ECO:0000313" key="5">
    <source>
        <dbReference type="Proteomes" id="UP000003824"/>
    </source>
</evidence>
<protein>
    <submittedName>
        <fullName evidence="4">Glycosyl hydrolase</fullName>
    </submittedName>
</protein>
<dbReference type="InterPro" id="IPR012341">
    <property type="entry name" value="6hp_glycosidase-like_sf"/>
</dbReference>
<accession>D5ZWV0</accession>
<dbReference type="InterPro" id="IPR045582">
    <property type="entry name" value="Trehalase-like_N"/>
</dbReference>
<dbReference type="Pfam" id="PF00723">
    <property type="entry name" value="Glyco_hydro_15"/>
    <property type="match status" value="1"/>
</dbReference>
<dbReference type="Pfam" id="PF19291">
    <property type="entry name" value="TREH_N"/>
    <property type="match status" value="1"/>
</dbReference>
<dbReference type="AlphaFoldDB" id="D5ZWV0"/>
<evidence type="ECO:0000313" key="4">
    <source>
        <dbReference type="EMBL" id="EFE70991.2"/>
    </source>
</evidence>
<dbReference type="InterPro" id="IPR008928">
    <property type="entry name" value="6-hairpin_glycosidase_sf"/>
</dbReference>
<reference evidence="5" key="1">
    <citation type="submission" date="2008-12" db="EMBL/GenBank/DDBJ databases">
        <title>Annotation of Streptomyces ghanaensis ATCC 14672.</title>
        <authorList>
            <consortium name="The Broad Institute Genome Sequencing Platform"/>
            <consortium name="Broad Institute Microbial Sequencing Center"/>
            <person name="Fischbach M."/>
            <person name="Ward D."/>
            <person name="Young S."/>
            <person name="Kodira C.D."/>
            <person name="Zeng Q."/>
            <person name="Koehrsen M."/>
            <person name="Godfrey P."/>
            <person name="Alvarado L."/>
            <person name="Berlin A.M."/>
            <person name="Borenstein D."/>
            <person name="Chen Z."/>
            <person name="Engels R."/>
            <person name="Freedman E."/>
            <person name="Gellesch M."/>
            <person name="Goldberg J."/>
            <person name="Griggs A."/>
            <person name="Gujja S."/>
            <person name="Heiman D.I."/>
            <person name="Hepburn T.A."/>
            <person name="Howarth C."/>
            <person name="Jen D."/>
            <person name="Larson L."/>
            <person name="Lewis B."/>
            <person name="Mehta T."/>
            <person name="Park D."/>
            <person name="Pearson M."/>
            <person name="Roberts A."/>
            <person name="Saif S."/>
            <person name="Shea T.D."/>
            <person name="Shenoy N."/>
            <person name="Sisk P."/>
            <person name="Stolte C."/>
            <person name="Sykes S.N."/>
            <person name="Walk T."/>
            <person name="White J."/>
            <person name="Yandava C."/>
            <person name="Straight P."/>
            <person name="Clardy J."/>
            <person name="Hung D."/>
            <person name="Kolter R."/>
            <person name="Mekalanos J."/>
            <person name="Walker S."/>
            <person name="Walsh C.T."/>
            <person name="Wieland B.L.C."/>
            <person name="Ilzarbe M."/>
            <person name="Galagan J."/>
            <person name="Nusbaum C."/>
            <person name="Birren B."/>
        </authorList>
    </citation>
    <scope>NUCLEOTIDE SEQUENCE [LARGE SCALE GENOMIC DNA]</scope>
    <source>
        <strain evidence="5">ATCC 14672 / DSM 40746 / JCM 4963 / KCTC 9882 / NRRL B-12104 / FH 1290</strain>
    </source>
</reference>
<dbReference type="InterPro" id="IPR011613">
    <property type="entry name" value="GH15-like"/>
</dbReference>
<dbReference type="Proteomes" id="UP000003824">
    <property type="component" value="Unassembled WGS sequence"/>
</dbReference>
<dbReference type="PANTHER" id="PTHR31616">
    <property type="entry name" value="TREHALASE"/>
    <property type="match status" value="1"/>
</dbReference>